<keyword evidence="5 8" id="KW-1133">Transmembrane helix</keyword>
<feature type="transmembrane region" description="Helical" evidence="8">
    <location>
        <begin position="123"/>
        <end position="141"/>
    </location>
</feature>
<evidence type="ECO:0000313" key="10">
    <source>
        <dbReference type="Proteomes" id="UP000501003"/>
    </source>
</evidence>
<comment type="subcellular location">
    <subcellularLocation>
        <location evidence="1">Endomembrane system</location>
        <topology evidence="1">Multi-pass membrane protein</topology>
    </subcellularLocation>
</comment>
<organism evidence="9 10">
    <name type="scientific">Aquiluna borgnonia</name>
    <dbReference type="NCBI Taxonomy" id="2499157"/>
    <lineage>
        <taxon>Bacteria</taxon>
        <taxon>Bacillati</taxon>
        <taxon>Actinomycetota</taxon>
        <taxon>Actinomycetes</taxon>
        <taxon>Micrococcales</taxon>
        <taxon>Microbacteriaceae</taxon>
        <taxon>Luna cluster</taxon>
        <taxon>Luna-1 subcluster</taxon>
        <taxon>Aquiluna</taxon>
    </lineage>
</organism>
<gene>
    <name evidence="9" type="ORF">HRU87_00540</name>
</gene>
<dbReference type="PANTHER" id="PTHR45665:SF9">
    <property type="entry name" value="AQUAPORIN-8"/>
    <property type="match status" value="1"/>
</dbReference>
<keyword evidence="4" id="KW-0677">Repeat</keyword>
<dbReference type="GO" id="GO:0005737">
    <property type="term" value="C:cytoplasm"/>
    <property type="evidence" value="ECO:0007669"/>
    <property type="project" value="UniProtKB-ARBA"/>
</dbReference>
<name>A0A7D4UCY6_9MICO</name>
<dbReference type="PRINTS" id="PR00783">
    <property type="entry name" value="MINTRINSICP"/>
</dbReference>
<dbReference type="GO" id="GO:0015250">
    <property type="term" value="F:water channel activity"/>
    <property type="evidence" value="ECO:0007669"/>
    <property type="project" value="TreeGrafter"/>
</dbReference>
<keyword evidence="6 8" id="KW-0472">Membrane</keyword>
<evidence type="ECO:0000256" key="7">
    <source>
        <dbReference type="RuleBase" id="RU000477"/>
    </source>
</evidence>
<keyword evidence="10" id="KW-1185">Reference proteome</keyword>
<comment type="similarity">
    <text evidence="7">Belongs to the MIP/aquaporin (TC 1.A.8) family.</text>
</comment>
<dbReference type="RefSeq" id="WP_173493033.1">
    <property type="nucleotide sequence ID" value="NZ_CP054056.1"/>
</dbReference>
<evidence type="ECO:0000313" key="9">
    <source>
        <dbReference type="EMBL" id="QKJ24734.1"/>
    </source>
</evidence>
<sequence>MPFAKYLAELLGVAGIVATVLGAGFMVSNLGAEPAVGLALIAMAVAAVLFIVISIFGPISGAHLNPAVTLVMLVQKSISLRDAIFYVAFQLLGAVAGAATANLMYEQAVIGANGTVRGGTGQLIGEFVATVGLVFIVLSLIKLNQGALIAPAVGLWILAGHFFTSSTSFANPAVTFGRALSGSVTGIEWGSVPAFVGVQLVAGLAALGLFKLVFSSK</sequence>
<dbReference type="Proteomes" id="UP000501003">
    <property type="component" value="Chromosome"/>
</dbReference>
<feature type="transmembrane region" description="Helical" evidence="8">
    <location>
        <begin position="83"/>
        <end position="103"/>
    </location>
</feature>
<feature type="transmembrane region" description="Helical" evidence="8">
    <location>
        <begin position="190"/>
        <end position="214"/>
    </location>
</feature>
<dbReference type="InterPro" id="IPR023271">
    <property type="entry name" value="Aquaporin-like"/>
</dbReference>
<dbReference type="Pfam" id="PF00230">
    <property type="entry name" value="MIP"/>
    <property type="match status" value="1"/>
</dbReference>
<dbReference type="KEGG" id="aqg:HRU87_00540"/>
<evidence type="ECO:0000256" key="2">
    <source>
        <dbReference type="ARBA" id="ARBA00022448"/>
    </source>
</evidence>
<dbReference type="GO" id="GO:0016020">
    <property type="term" value="C:membrane"/>
    <property type="evidence" value="ECO:0007669"/>
    <property type="project" value="InterPro"/>
</dbReference>
<dbReference type="AlphaFoldDB" id="A0A7D4UCY6"/>
<feature type="transmembrane region" description="Helical" evidence="8">
    <location>
        <begin position="39"/>
        <end position="62"/>
    </location>
</feature>
<feature type="transmembrane region" description="Helical" evidence="8">
    <location>
        <begin position="148"/>
        <end position="170"/>
    </location>
</feature>
<reference evidence="9 10" key="1">
    <citation type="submission" date="2020-05" db="EMBL/GenBank/DDBJ databases">
        <title>Aquirufa sp. strain 15G-AUS-rot a new Aquirufa species.</title>
        <authorList>
            <person name="Pitt A."/>
            <person name="Hahn M.W."/>
        </authorList>
    </citation>
    <scope>NUCLEOTIDE SEQUENCE [LARGE SCALE GENOMIC DNA]</scope>
    <source>
        <strain evidence="9 10">15G-AUS-rot</strain>
    </source>
</reference>
<evidence type="ECO:0000256" key="4">
    <source>
        <dbReference type="ARBA" id="ARBA00022737"/>
    </source>
</evidence>
<accession>A0A7D4UCY6</accession>
<dbReference type="InterPro" id="IPR034294">
    <property type="entry name" value="Aquaporin_transptr"/>
</dbReference>
<dbReference type="Gene3D" id="1.20.1080.10">
    <property type="entry name" value="Glycerol uptake facilitator protein"/>
    <property type="match status" value="2"/>
</dbReference>
<dbReference type="GO" id="GO:0019755">
    <property type="term" value="P:one-carbon compound transport"/>
    <property type="evidence" value="ECO:0007669"/>
    <property type="project" value="UniProtKB-ARBA"/>
</dbReference>
<dbReference type="InterPro" id="IPR000425">
    <property type="entry name" value="MIP"/>
</dbReference>
<keyword evidence="3 7" id="KW-0812">Transmembrane</keyword>
<dbReference type="SUPFAM" id="SSF81338">
    <property type="entry name" value="Aquaporin-like"/>
    <property type="match status" value="1"/>
</dbReference>
<evidence type="ECO:0000256" key="8">
    <source>
        <dbReference type="SAM" id="Phobius"/>
    </source>
</evidence>
<dbReference type="GO" id="GO:0012505">
    <property type="term" value="C:endomembrane system"/>
    <property type="evidence" value="ECO:0007669"/>
    <property type="project" value="UniProtKB-SubCell"/>
</dbReference>
<evidence type="ECO:0000256" key="6">
    <source>
        <dbReference type="ARBA" id="ARBA00023136"/>
    </source>
</evidence>
<proteinExistence type="inferred from homology"/>
<dbReference type="PANTHER" id="PTHR45665">
    <property type="entry name" value="AQUAPORIN-8"/>
    <property type="match status" value="1"/>
</dbReference>
<evidence type="ECO:0000256" key="1">
    <source>
        <dbReference type="ARBA" id="ARBA00004127"/>
    </source>
</evidence>
<evidence type="ECO:0000256" key="3">
    <source>
        <dbReference type="ARBA" id="ARBA00022692"/>
    </source>
</evidence>
<dbReference type="EMBL" id="CP054056">
    <property type="protein sequence ID" value="QKJ24734.1"/>
    <property type="molecule type" value="Genomic_DNA"/>
</dbReference>
<evidence type="ECO:0000256" key="5">
    <source>
        <dbReference type="ARBA" id="ARBA00022989"/>
    </source>
</evidence>
<feature type="transmembrane region" description="Helical" evidence="8">
    <location>
        <begin position="7"/>
        <end position="27"/>
    </location>
</feature>
<keyword evidence="2 7" id="KW-0813">Transport</keyword>
<protein>
    <submittedName>
        <fullName evidence="9">Aquaporin</fullName>
    </submittedName>
</protein>